<dbReference type="AlphaFoldDB" id="A0A2H0ZKC0"/>
<gene>
    <name evidence="2" type="ORF">B9J08_002681</name>
</gene>
<dbReference type="VEuPathDB" id="FungiDB:CJI96_0000524"/>
<dbReference type="VEuPathDB" id="FungiDB:CJJ07_002205"/>
<sequence>MQQQQLLKEQQQNNAGINMIDQNSIANDNNASVVTAQMESFQDMFNTDYTMNSAGVLTYPDQLSSDNGVFYDSVPKPEELDNFAHLDEKSSNPELFSLEEELGFGLDRSGTFNS</sequence>
<name>A0A2H0ZKC0_CANAR</name>
<dbReference type="EMBL" id="PEKT02000007">
    <property type="protein sequence ID" value="PIS51109.1"/>
    <property type="molecule type" value="Genomic_DNA"/>
</dbReference>
<evidence type="ECO:0000256" key="1">
    <source>
        <dbReference type="SAM" id="MobiDB-lite"/>
    </source>
</evidence>
<feature type="compositionally biased region" description="Low complexity" evidence="1">
    <location>
        <begin position="1"/>
        <end position="12"/>
    </location>
</feature>
<feature type="region of interest" description="Disordered" evidence="1">
    <location>
        <begin position="1"/>
        <end position="21"/>
    </location>
</feature>
<reference evidence="2" key="1">
    <citation type="journal article" date="2017" name="Clin. Infect. Dis.">
        <title>Simultaneous emergence of multidrug-resistant Candida auris on 3 continents confirmed by whole-genome sequencing and epidemiological analyses.</title>
        <authorList>
            <person name="Lockhart S.R."/>
            <person name="Etienne K.A."/>
            <person name="Vallabhaneni S."/>
            <person name="Farooqi J."/>
            <person name="Chowdhary A."/>
            <person name="Govender N.P."/>
            <person name="Colombo A.L."/>
            <person name="Calvo B."/>
            <person name="Cuomo C.A."/>
            <person name="Desjardins C.A."/>
            <person name="Berkow E.L."/>
            <person name="Castanheira M."/>
            <person name="Magobo R.E."/>
            <person name="Jabeen K."/>
            <person name="Asghar R.J."/>
            <person name="Meis J.F."/>
            <person name="Jackson B."/>
            <person name="Chiller T."/>
            <person name="Litvintseva A.P."/>
        </authorList>
    </citation>
    <scope>NUCLEOTIDE SEQUENCE [LARGE SCALE GENOMIC DNA]</scope>
    <source>
        <strain evidence="2">B8441</strain>
    </source>
</reference>
<proteinExistence type="predicted"/>
<dbReference type="VEuPathDB" id="FungiDB:CJJ09_001413"/>
<evidence type="ECO:0000313" key="2">
    <source>
        <dbReference type="EMBL" id="PIS51109.1"/>
    </source>
</evidence>
<accession>A0A2H0ZKC0</accession>
<protein>
    <submittedName>
        <fullName evidence="2">Uncharacterized protein</fullName>
    </submittedName>
</protein>
<reference evidence="2" key="2">
    <citation type="submission" date="2017-11" db="EMBL/GenBank/DDBJ databases">
        <title>Candida auris genome assembly and annotation.</title>
        <authorList>
            <person name="Munoz J.F."/>
            <person name="Gade L.G."/>
            <person name="Chow N.A."/>
            <person name="Litvintseva A.P."/>
            <person name="Loparev V.N."/>
            <person name="Cuomo C.A."/>
        </authorList>
    </citation>
    <scope>NUCLEOTIDE SEQUENCE</scope>
    <source>
        <strain evidence="2">B8441</strain>
    </source>
</reference>
<organism evidence="2">
    <name type="scientific">Candidozyma auris</name>
    <name type="common">Yeast</name>
    <name type="synonym">Candida auris</name>
    <dbReference type="NCBI Taxonomy" id="498019"/>
    <lineage>
        <taxon>Eukaryota</taxon>
        <taxon>Fungi</taxon>
        <taxon>Dikarya</taxon>
        <taxon>Ascomycota</taxon>
        <taxon>Saccharomycotina</taxon>
        <taxon>Pichiomycetes</taxon>
        <taxon>Metschnikowiaceae</taxon>
        <taxon>Candidozyma</taxon>
    </lineage>
</organism>
<dbReference type="VEuPathDB" id="FungiDB:QG37_03986"/>
<dbReference type="STRING" id="498019.A0A2H0ZKC0"/>
<dbReference type="VEuPathDB" id="FungiDB:CJI97_002734"/>
<comment type="caution">
    <text evidence="2">The sequence shown here is derived from an EMBL/GenBank/DDBJ whole genome shotgun (WGS) entry which is preliminary data.</text>
</comment>
<dbReference type="VEuPathDB" id="FungiDB:B9J08_002681"/>